<reference evidence="3 4" key="1">
    <citation type="journal article" date="2009" name="Int. J. Syst. Evol. Microbiol.">
        <title>Paenibacillus contaminans sp. nov., isolated from a contaminated laboratory plate.</title>
        <authorList>
            <person name="Chou J.H."/>
            <person name="Lee J.H."/>
            <person name="Lin M.C."/>
            <person name="Chang P.S."/>
            <person name="Arun A.B."/>
            <person name="Young C.C."/>
            <person name="Chen W.M."/>
        </authorList>
    </citation>
    <scope>NUCLEOTIDE SEQUENCE [LARGE SCALE GENOMIC DNA]</scope>
    <source>
        <strain evidence="3 4">CKOBP-6</strain>
    </source>
</reference>
<feature type="transmembrane region" description="Helical" evidence="2">
    <location>
        <begin position="253"/>
        <end position="276"/>
    </location>
</feature>
<keyword evidence="2" id="KW-1133">Transmembrane helix</keyword>
<comment type="caution">
    <text evidence="3">The sequence shown here is derived from an EMBL/GenBank/DDBJ whole genome shotgun (WGS) entry which is preliminary data.</text>
</comment>
<evidence type="ECO:0000313" key="4">
    <source>
        <dbReference type="Proteomes" id="UP000250369"/>
    </source>
</evidence>
<dbReference type="AlphaFoldDB" id="A0A329M9M1"/>
<feature type="transmembrane region" description="Helical" evidence="2">
    <location>
        <begin position="135"/>
        <end position="156"/>
    </location>
</feature>
<sequence>MSEWAVYWRTEWKLMLRGPFLWVLLLLGAGHGWLVYSINDDIFDYGYLIHQFGFLYSMPISILTLLAGIHGARRDTALGTNRLLGSLPYRSGKLLSVRFTVTAVPFVLLGLVSSGLLLAMSAFRLEESVGLGRSLLVMAPLAAGMVYAVALGWALGTLVSGRIGYVLGFAVWFVHVYLMLLVIDSRLPAPLNALFNFMLFDHKSMGFYNDLWGFLNDRTLWLHRSMYALLTLLVLFIVWLAEKRRRREPFSRLRCYGLLGVTAVLALSALAGYAAVRGERAEAFRELERQQETASQQMEQAPAFSVSRYDLKLTYNGSAVGITAGLDVGLPPNETPEELTFTLRDTFKIESAEADGKGVSFRREGSLVRLDLGQSGGKQEVKLTLTYSGVVDDWRVFHPYGNNPGNMIVPVHMVREDRVFLPGQYGWYPLPGSHRLLRVQDEKRGSPVKLQEVYPAVGLSDYKLTVDFPNSLNLFSNAETTGRTVKGGRQTVTFEGRQTDGITLLGGALKEIVADTEAPKLRVIVGGLTDERAVKELLPILEEVVSAADEERKIMRAGSLTMMPYDLVDGYGDGRNLGGMMTVKSNLFLYRHEEAQLKEIFSYDYTSYLDQLEGVENVRK</sequence>
<feature type="transmembrane region" description="Helical" evidence="2">
    <location>
        <begin position="99"/>
        <end position="123"/>
    </location>
</feature>
<name>A0A329M9M1_9BACL</name>
<dbReference type="RefSeq" id="WP_113034492.1">
    <property type="nucleotide sequence ID" value="NZ_QMFB01000021.1"/>
</dbReference>
<keyword evidence="2" id="KW-0812">Transmembrane</keyword>
<feature type="transmembrane region" description="Helical" evidence="2">
    <location>
        <begin position="20"/>
        <end position="36"/>
    </location>
</feature>
<dbReference type="OrthoDB" id="2620511at2"/>
<keyword evidence="1" id="KW-0175">Coiled coil</keyword>
<evidence type="ECO:0000313" key="3">
    <source>
        <dbReference type="EMBL" id="RAV16412.1"/>
    </source>
</evidence>
<protein>
    <submittedName>
        <fullName evidence="3">Uncharacterized protein</fullName>
    </submittedName>
</protein>
<dbReference type="EMBL" id="QMFB01000021">
    <property type="protein sequence ID" value="RAV16412.1"/>
    <property type="molecule type" value="Genomic_DNA"/>
</dbReference>
<feature type="coiled-coil region" evidence="1">
    <location>
        <begin position="273"/>
        <end position="300"/>
    </location>
</feature>
<evidence type="ECO:0000256" key="2">
    <source>
        <dbReference type="SAM" id="Phobius"/>
    </source>
</evidence>
<keyword evidence="4" id="KW-1185">Reference proteome</keyword>
<feature type="transmembrane region" description="Helical" evidence="2">
    <location>
        <begin position="221"/>
        <end position="241"/>
    </location>
</feature>
<accession>A0A329M9M1</accession>
<dbReference type="Proteomes" id="UP000250369">
    <property type="component" value="Unassembled WGS sequence"/>
</dbReference>
<organism evidence="3 4">
    <name type="scientific">Paenibacillus contaminans</name>
    <dbReference type="NCBI Taxonomy" id="450362"/>
    <lineage>
        <taxon>Bacteria</taxon>
        <taxon>Bacillati</taxon>
        <taxon>Bacillota</taxon>
        <taxon>Bacilli</taxon>
        <taxon>Bacillales</taxon>
        <taxon>Paenibacillaceae</taxon>
        <taxon>Paenibacillus</taxon>
    </lineage>
</organism>
<feature type="transmembrane region" description="Helical" evidence="2">
    <location>
        <begin position="48"/>
        <end position="69"/>
    </location>
</feature>
<feature type="transmembrane region" description="Helical" evidence="2">
    <location>
        <begin position="163"/>
        <end position="183"/>
    </location>
</feature>
<proteinExistence type="predicted"/>
<gene>
    <name evidence="3" type="ORF">DQG23_28780</name>
</gene>
<keyword evidence="2" id="KW-0472">Membrane</keyword>
<evidence type="ECO:0000256" key="1">
    <source>
        <dbReference type="SAM" id="Coils"/>
    </source>
</evidence>